<comment type="similarity">
    <text evidence="2 24">Belongs to the bacterial diacylglycerol kinase family.</text>
</comment>
<evidence type="ECO:0000256" key="10">
    <source>
        <dbReference type="ARBA" id="ARBA00022723"/>
    </source>
</evidence>
<keyword evidence="10 23" id="KW-0479">Metal-binding</keyword>
<keyword evidence="11 22" id="KW-0547">Nucleotide-binding</keyword>
<proteinExistence type="inferred from homology"/>
<dbReference type="GO" id="GO:0046872">
    <property type="term" value="F:metal ion binding"/>
    <property type="evidence" value="ECO:0007669"/>
    <property type="project" value="UniProtKB-KW"/>
</dbReference>
<dbReference type="Gene3D" id="1.10.287.3610">
    <property type="match status" value="1"/>
</dbReference>
<keyword evidence="19 24" id="KW-1208">Phospholipid metabolism</keyword>
<keyword evidence="12 24" id="KW-0418">Kinase</keyword>
<evidence type="ECO:0000256" key="11">
    <source>
        <dbReference type="ARBA" id="ARBA00022741"/>
    </source>
</evidence>
<evidence type="ECO:0000256" key="16">
    <source>
        <dbReference type="ARBA" id="ARBA00023098"/>
    </source>
</evidence>
<evidence type="ECO:0000256" key="23">
    <source>
        <dbReference type="PIRSR" id="PIRSR600829-4"/>
    </source>
</evidence>
<reference evidence="25 26" key="1">
    <citation type="submission" date="2021-01" db="EMBL/GenBank/DDBJ databases">
        <title>Chromosome sequence of Serratia proteamaculans strain 94 rif-r, isolated from spoiled beef.</title>
        <authorList>
            <person name="Zaytseva Y.V."/>
            <person name="Iablokov S.N."/>
            <person name="Klyukina A."/>
        </authorList>
    </citation>
    <scope>NUCLEOTIDE SEQUENCE [LARGE SCALE GENOMIC DNA]</scope>
    <source>
        <strain evidence="25 26">94 rif-r</strain>
    </source>
</reference>
<evidence type="ECO:0000256" key="14">
    <source>
        <dbReference type="ARBA" id="ARBA00022842"/>
    </source>
</evidence>
<feature type="transmembrane region" description="Helical" evidence="24">
    <location>
        <begin position="58"/>
        <end position="77"/>
    </location>
</feature>
<evidence type="ECO:0000313" key="25">
    <source>
        <dbReference type="EMBL" id="QQX52323.1"/>
    </source>
</evidence>
<dbReference type="Proteomes" id="UP000596176">
    <property type="component" value="Chromosome"/>
</dbReference>
<evidence type="ECO:0000313" key="26">
    <source>
        <dbReference type="Proteomes" id="UP000596176"/>
    </source>
</evidence>
<dbReference type="GO" id="GO:0005524">
    <property type="term" value="F:ATP binding"/>
    <property type="evidence" value="ECO:0007669"/>
    <property type="project" value="UniProtKB-KW"/>
</dbReference>
<keyword evidence="13 22" id="KW-0067">ATP-binding</keyword>
<evidence type="ECO:0000256" key="15">
    <source>
        <dbReference type="ARBA" id="ARBA00022989"/>
    </source>
</evidence>
<evidence type="ECO:0000256" key="9">
    <source>
        <dbReference type="ARBA" id="ARBA00022692"/>
    </source>
</evidence>
<keyword evidence="8 24" id="KW-0808">Transferase</keyword>
<evidence type="ECO:0000256" key="7">
    <source>
        <dbReference type="ARBA" id="ARBA00022519"/>
    </source>
</evidence>
<evidence type="ECO:0000256" key="5">
    <source>
        <dbReference type="ARBA" id="ARBA00022475"/>
    </source>
</evidence>
<evidence type="ECO:0000256" key="2">
    <source>
        <dbReference type="ARBA" id="ARBA00005967"/>
    </source>
</evidence>
<dbReference type="EMBL" id="CP068391">
    <property type="protein sequence ID" value="QQX52323.1"/>
    <property type="molecule type" value="Genomic_DNA"/>
</dbReference>
<dbReference type="RefSeq" id="WP_099064769.1">
    <property type="nucleotide sequence ID" value="NZ_CBCPJV010000012.1"/>
</dbReference>
<dbReference type="GO" id="GO:0004143">
    <property type="term" value="F:ATP-dependent diacylglycerol kinase activity"/>
    <property type="evidence" value="ECO:0007669"/>
    <property type="project" value="UniProtKB-EC"/>
</dbReference>
<sequence length="119" mass="13296">MSFEKKKGIRRLTSSIKNSLDGFVDAVITEDAFRQLLIINLILLIVTFVIDITKMERLLLISSCFLLLVVELLNTAIESVVDRISLDIHPLSKRAKDLGGAAQLVTVIMTIALWLVVLF</sequence>
<feature type="binding site" evidence="22">
    <location>
        <position position="78"/>
    </location>
    <ligand>
        <name>ATP</name>
        <dbReference type="ChEBI" id="CHEBI:30616"/>
    </ligand>
</feature>
<name>A0A7U0RMQ1_SERPR</name>
<dbReference type="PANTHER" id="PTHR34299">
    <property type="entry name" value="DIACYLGLYCEROL KINASE"/>
    <property type="match status" value="1"/>
</dbReference>
<dbReference type="GO" id="GO:0005886">
    <property type="term" value="C:plasma membrane"/>
    <property type="evidence" value="ECO:0007669"/>
    <property type="project" value="UniProtKB-SubCell"/>
</dbReference>
<dbReference type="PANTHER" id="PTHR34299:SF1">
    <property type="entry name" value="DIACYLGLYCEROL KINASE"/>
    <property type="match status" value="1"/>
</dbReference>
<evidence type="ECO:0000256" key="24">
    <source>
        <dbReference type="RuleBase" id="RU363065"/>
    </source>
</evidence>
<dbReference type="Pfam" id="PF01219">
    <property type="entry name" value="DAGK_prokar"/>
    <property type="match status" value="1"/>
</dbReference>
<dbReference type="CDD" id="cd14264">
    <property type="entry name" value="DAGK_IM"/>
    <property type="match status" value="1"/>
</dbReference>
<dbReference type="InterPro" id="IPR036945">
    <property type="entry name" value="DAGK_sf"/>
</dbReference>
<feature type="active site" description="Proton acceptor" evidence="20">
    <location>
        <position position="71"/>
    </location>
</feature>
<evidence type="ECO:0000256" key="1">
    <source>
        <dbReference type="ARBA" id="ARBA00004429"/>
    </source>
</evidence>
<keyword evidence="14 23" id="KW-0460">Magnesium</keyword>
<evidence type="ECO:0000256" key="6">
    <source>
        <dbReference type="ARBA" id="ARBA00022516"/>
    </source>
</evidence>
<evidence type="ECO:0000256" key="18">
    <source>
        <dbReference type="ARBA" id="ARBA00023209"/>
    </source>
</evidence>
<feature type="transmembrane region" description="Helical" evidence="24">
    <location>
        <begin position="36"/>
        <end position="52"/>
    </location>
</feature>
<keyword evidence="18" id="KW-0594">Phospholipid biosynthesis</keyword>
<dbReference type="AlphaFoldDB" id="A0A7U0RMQ1"/>
<evidence type="ECO:0000256" key="12">
    <source>
        <dbReference type="ARBA" id="ARBA00022777"/>
    </source>
</evidence>
<keyword evidence="15 24" id="KW-1133">Transmembrane helix</keyword>
<evidence type="ECO:0000256" key="13">
    <source>
        <dbReference type="ARBA" id="ARBA00022840"/>
    </source>
</evidence>
<organism evidence="25 26">
    <name type="scientific">Serratia proteamaculans</name>
    <dbReference type="NCBI Taxonomy" id="28151"/>
    <lineage>
        <taxon>Bacteria</taxon>
        <taxon>Pseudomonadati</taxon>
        <taxon>Pseudomonadota</taxon>
        <taxon>Gammaproteobacteria</taxon>
        <taxon>Enterobacterales</taxon>
        <taxon>Yersiniaceae</taxon>
        <taxon>Serratia</taxon>
    </lineage>
</organism>
<keyword evidence="7 24" id="KW-0997">Cell inner membrane</keyword>
<feature type="binding site" evidence="21">
    <location>
        <position position="71"/>
    </location>
    <ligand>
        <name>substrate</name>
    </ligand>
</feature>
<feature type="binding site" evidence="21">
    <location>
        <position position="57"/>
    </location>
    <ligand>
        <name>substrate</name>
    </ligand>
</feature>
<evidence type="ECO:0000256" key="20">
    <source>
        <dbReference type="PIRSR" id="PIRSR600829-1"/>
    </source>
</evidence>
<evidence type="ECO:0000256" key="19">
    <source>
        <dbReference type="ARBA" id="ARBA00023264"/>
    </source>
</evidence>
<dbReference type="EC" id="2.7.1.107" evidence="3 24"/>
<comment type="subcellular location">
    <subcellularLocation>
        <location evidence="1 24">Cell inner membrane</location>
        <topology evidence="1 24">Multi-pass membrane protein</topology>
    </subcellularLocation>
</comment>
<dbReference type="PROSITE" id="PS01069">
    <property type="entry name" value="DAGK_PROKAR"/>
    <property type="match status" value="1"/>
</dbReference>
<evidence type="ECO:0000256" key="22">
    <source>
        <dbReference type="PIRSR" id="PIRSR600829-3"/>
    </source>
</evidence>
<comment type="catalytic activity">
    <reaction evidence="24">
        <text>a 1,2-diacyl-sn-glycerol + ATP = a 1,2-diacyl-sn-glycero-3-phosphate + ADP + H(+)</text>
        <dbReference type="Rhea" id="RHEA:10272"/>
        <dbReference type="ChEBI" id="CHEBI:15378"/>
        <dbReference type="ChEBI" id="CHEBI:17815"/>
        <dbReference type="ChEBI" id="CHEBI:30616"/>
        <dbReference type="ChEBI" id="CHEBI:58608"/>
        <dbReference type="ChEBI" id="CHEBI:456216"/>
        <dbReference type="EC" id="2.7.1.107"/>
    </reaction>
</comment>
<comment type="cofactor">
    <cofactor evidence="23">
        <name>Mg(2+)</name>
        <dbReference type="ChEBI" id="CHEBI:18420"/>
    </cofactor>
    <text evidence="23">Mn(2+), Zn(2+), Cd(2+) and Co(2+) support activity to lesser extents.</text>
</comment>
<accession>A0A7U0RMQ1</accession>
<keyword evidence="17 24" id="KW-0472">Membrane</keyword>
<dbReference type="InterPro" id="IPR033718">
    <property type="entry name" value="DAGK_prok"/>
</dbReference>
<feature type="binding site" evidence="22">
    <location>
        <begin position="96"/>
        <end position="97"/>
    </location>
    <ligand>
        <name>ATP</name>
        <dbReference type="ChEBI" id="CHEBI:30616"/>
    </ligand>
</feature>
<feature type="transmembrane region" description="Helical" evidence="24">
    <location>
        <begin position="98"/>
        <end position="117"/>
    </location>
</feature>
<keyword evidence="9 24" id="KW-0812">Transmembrane</keyword>
<feature type="binding site" evidence="22">
    <location>
        <position position="30"/>
    </location>
    <ligand>
        <name>ATP</name>
        <dbReference type="ChEBI" id="CHEBI:30616"/>
    </ligand>
</feature>
<feature type="binding site" evidence="21">
    <location>
        <position position="11"/>
    </location>
    <ligand>
        <name>substrate</name>
    </ligand>
</feature>
<evidence type="ECO:0000256" key="21">
    <source>
        <dbReference type="PIRSR" id="PIRSR600829-2"/>
    </source>
</evidence>
<comment type="function">
    <text evidence="24">Catalyzes the ATP-dependent phosphorylation of sn-l,2-diacylglycerol (DAG) to phosphatidic acid. Involved in the recycling of diacylglycerol produced as a by-product during membrane-derived oligosaccharide (MDO) biosynthesis.</text>
</comment>
<feature type="binding site" evidence="23">
    <location>
        <position position="78"/>
    </location>
    <ligand>
        <name>a divalent metal cation</name>
        <dbReference type="ChEBI" id="CHEBI:60240"/>
    </ligand>
</feature>
<dbReference type="GO" id="GO:0006654">
    <property type="term" value="P:phosphatidic acid biosynthetic process"/>
    <property type="evidence" value="ECO:0007669"/>
    <property type="project" value="InterPro"/>
</dbReference>
<gene>
    <name evidence="25" type="ORF">JKX24_19380</name>
</gene>
<keyword evidence="16 24" id="KW-0443">Lipid metabolism</keyword>
<feature type="binding site" evidence="22">
    <location>
        <position position="11"/>
    </location>
    <ligand>
        <name>ATP</name>
        <dbReference type="ChEBI" id="CHEBI:30616"/>
    </ligand>
</feature>
<keyword evidence="5" id="KW-1003">Cell membrane</keyword>
<evidence type="ECO:0000256" key="3">
    <source>
        <dbReference type="ARBA" id="ARBA00012133"/>
    </source>
</evidence>
<keyword evidence="6" id="KW-0444">Lipid biosynthesis</keyword>
<evidence type="ECO:0000256" key="4">
    <source>
        <dbReference type="ARBA" id="ARBA00017575"/>
    </source>
</evidence>
<protein>
    <recommendedName>
        <fullName evidence="4 24">Diacylglycerol kinase</fullName>
        <ecNumber evidence="3 24">2.7.1.107</ecNumber>
    </recommendedName>
</protein>
<evidence type="ECO:0000256" key="17">
    <source>
        <dbReference type="ARBA" id="ARBA00023136"/>
    </source>
</evidence>
<evidence type="ECO:0000256" key="8">
    <source>
        <dbReference type="ARBA" id="ARBA00022679"/>
    </source>
</evidence>
<feature type="binding site" evidence="23">
    <location>
        <position position="30"/>
    </location>
    <ligand>
        <name>a divalent metal cation</name>
        <dbReference type="ChEBI" id="CHEBI:60240"/>
    </ligand>
</feature>
<dbReference type="InterPro" id="IPR000829">
    <property type="entry name" value="DAGK"/>
</dbReference>